<gene>
    <name evidence="2" type="ORF">Rhe02_27510</name>
</gene>
<dbReference type="RefSeq" id="WP_203908562.1">
    <property type="nucleotide sequence ID" value="NZ_BONY01000014.1"/>
</dbReference>
<proteinExistence type="predicted"/>
<sequence length="202" mass="22540">MTAELEDEATTSMPKPLVRLGAAALLLLGPLFLAAIDYLLLLVGYRLLLLMAPELFDGANRAAVSEWAWQIGLWRLPLHLIILLLYSGRNLWRSMRTGLETEPAEKTGLTRFAFKAIEPITVFAVAVVVLDAHVSDRQQLYTLAAVSVLLVTWPSLLAILFKRVLRPIGRAWARAADDGMAEVRTCKTGYHHRWCGHLENPD</sequence>
<comment type="caution">
    <text evidence="2">The sequence shown here is derived from an EMBL/GenBank/DDBJ whole genome shotgun (WGS) entry which is preliminary data.</text>
</comment>
<feature type="transmembrane region" description="Helical" evidence="1">
    <location>
        <begin position="20"/>
        <end position="47"/>
    </location>
</feature>
<dbReference type="EMBL" id="BONY01000014">
    <property type="protein sequence ID" value="GIH04684.1"/>
    <property type="molecule type" value="Genomic_DNA"/>
</dbReference>
<organism evidence="2 3">
    <name type="scientific">Rhizocola hellebori</name>
    <dbReference type="NCBI Taxonomy" id="1392758"/>
    <lineage>
        <taxon>Bacteria</taxon>
        <taxon>Bacillati</taxon>
        <taxon>Actinomycetota</taxon>
        <taxon>Actinomycetes</taxon>
        <taxon>Micromonosporales</taxon>
        <taxon>Micromonosporaceae</taxon>
        <taxon>Rhizocola</taxon>
    </lineage>
</organism>
<dbReference type="Proteomes" id="UP000612899">
    <property type="component" value="Unassembled WGS sequence"/>
</dbReference>
<dbReference type="AlphaFoldDB" id="A0A8J3Q778"/>
<evidence type="ECO:0000256" key="1">
    <source>
        <dbReference type="SAM" id="Phobius"/>
    </source>
</evidence>
<protein>
    <submittedName>
        <fullName evidence="2">Uncharacterized protein</fullName>
    </submittedName>
</protein>
<reference evidence="2" key="1">
    <citation type="submission" date="2021-01" db="EMBL/GenBank/DDBJ databases">
        <title>Whole genome shotgun sequence of Rhizocola hellebori NBRC 109834.</title>
        <authorList>
            <person name="Komaki H."/>
            <person name="Tamura T."/>
        </authorList>
    </citation>
    <scope>NUCLEOTIDE SEQUENCE</scope>
    <source>
        <strain evidence="2">NBRC 109834</strain>
    </source>
</reference>
<feature type="transmembrane region" description="Helical" evidence="1">
    <location>
        <begin position="67"/>
        <end position="86"/>
    </location>
</feature>
<keyword evidence="1" id="KW-0472">Membrane</keyword>
<evidence type="ECO:0000313" key="3">
    <source>
        <dbReference type="Proteomes" id="UP000612899"/>
    </source>
</evidence>
<keyword evidence="1" id="KW-0812">Transmembrane</keyword>
<name>A0A8J3Q778_9ACTN</name>
<keyword evidence="1" id="KW-1133">Transmembrane helix</keyword>
<keyword evidence="3" id="KW-1185">Reference proteome</keyword>
<feature type="transmembrane region" description="Helical" evidence="1">
    <location>
        <begin position="116"/>
        <end position="134"/>
    </location>
</feature>
<feature type="transmembrane region" description="Helical" evidence="1">
    <location>
        <begin position="140"/>
        <end position="161"/>
    </location>
</feature>
<accession>A0A8J3Q778</accession>
<evidence type="ECO:0000313" key="2">
    <source>
        <dbReference type="EMBL" id="GIH04684.1"/>
    </source>
</evidence>